<protein>
    <submittedName>
        <fullName evidence="1">Uncharacterized protein</fullName>
    </submittedName>
</protein>
<dbReference type="Proteomes" id="UP000041254">
    <property type="component" value="Unassembled WGS sequence"/>
</dbReference>
<sequence length="303" mass="34793">MGCCRSLKAENCLLSAWYAEREHKRREVLGEVWLDWESGKLSLMDNLSSSIPHNTSTLDLLQIGDVPADFLEFMLSYCFVLQWATAKKKVEGGRDSDQQRGGSPYLSVIDGLPNKQLRSIWPKNLTQSDVSLIARSGMTLHDLQSKLWLVVDELVARQYKYEELARRQARTRQYVRSPSKLQFSTTGELDCCSENVEGWREPYWAYRHAKGYTQSRKDGAAKGLEEHITEKMQHIKSSVQGIENRCTELSSELKAMQIDISQRFEMARNETEGNEAEKLPSDDELREYVLTLFTQAADRNEPE</sequence>
<dbReference type="InParanoid" id="A0A0G4GAB9"/>
<organism evidence="1 2">
    <name type="scientific">Vitrella brassicaformis (strain CCMP3155)</name>
    <dbReference type="NCBI Taxonomy" id="1169540"/>
    <lineage>
        <taxon>Eukaryota</taxon>
        <taxon>Sar</taxon>
        <taxon>Alveolata</taxon>
        <taxon>Colpodellida</taxon>
        <taxon>Vitrellaceae</taxon>
        <taxon>Vitrella</taxon>
    </lineage>
</organism>
<accession>A0A0G4GAB9</accession>
<reference evidence="1 2" key="1">
    <citation type="submission" date="2014-11" db="EMBL/GenBank/DDBJ databases">
        <authorList>
            <person name="Zhu J."/>
            <person name="Qi W."/>
            <person name="Song R."/>
        </authorList>
    </citation>
    <scope>NUCLEOTIDE SEQUENCE [LARGE SCALE GENOMIC DNA]</scope>
</reference>
<dbReference type="EMBL" id="CDMY01000606">
    <property type="protein sequence ID" value="CEM25922.1"/>
    <property type="molecule type" value="Genomic_DNA"/>
</dbReference>
<dbReference type="AlphaFoldDB" id="A0A0G4GAB9"/>
<gene>
    <name evidence="1" type="ORF">Vbra_9863</name>
</gene>
<dbReference type="VEuPathDB" id="CryptoDB:Vbra_9863"/>
<evidence type="ECO:0000313" key="2">
    <source>
        <dbReference type="Proteomes" id="UP000041254"/>
    </source>
</evidence>
<dbReference type="PhylomeDB" id="A0A0G4GAB9"/>
<keyword evidence="2" id="KW-1185">Reference proteome</keyword>
<proteinExistence type="predicted"/>
<name>A0A0G4GAB9_VITBC</name>
<evidence type="ECO:0000313" key="1">
    <source>
        <dbReference type="EMBL" id="CEM25922.1"/>
    </source>
</evidence>